<dbReference type="PANTHER" id="PTHR43498:SF1">
    <property type="entry name" value="COB--COM HETERODISULFIDE REDUCTASE IRON-SULFUR SUBUNIT A"/>
    <property type="match status" value="1"/>
</dbReference>
<dbReference type="Pfam" id="PF12831">
    <property type="entry name" value="FAD_oxidored"/>
    <property type="match status" value="1"/>
</dbReference>
<evidence type="ECO:0000256" key="1">
    <source>
        <dbReference type="ARBA" id="ARBA00022485"/>
    </source>
</evidence>
<name>A0ABN1MY99_9BACT</name>
<keyword evidence="7" id="KW-1185">Reference proteome</keyword>
<dbReference type="RefSeq" id="WP_343849381.1">
    <property type="nucleotide sequence ID" value="NZ_BAAAFI010000004.1"/>
</dbReference>
<dbReference type="Proteomes" id="UP001500469">
    <property type="component" value="Unassembled WGS sequence"/>
</dbReference>
<gene>
    <name evidence="6" type="ORF">GCM10009119_11300</name>
</gene>
<reference evidence="6 7" key="1">
    <citation type="journal article" date="2019" name="Int. J. Syst. Evol. Microbiol.">
        <title>The Global Catalogue of Microorganisms (GCM) 10K type strain sequencing project: providing services to taxonomists for standard genome sequencing and annotation.</title>
        <authorList>
            <consortium name="The Broad Institute Genomics Platform"/>
            <consortium name="The Broad Institute Genome Sequencing Center for Infectious Disease"/>
            <person name="Wu L."/>
            <person name="Ma J."/>
        </authorList>
    </citation>
    <scope>NUCLEOTIDE SEQUENCE [LARGE SCALE GENOMIC DNA]</scope>
    <source>
        <strain evidence="6 7">JCM 16112</strain>
    </source>
</reference>
<evidence type="ECO:0000256" key="5">
    <source>
        <dbReference type="ARBA" id="ARBA00023014"/>
    </source>
</evidence>
<keyword evidence="5" id="KW-0411">Iron-sulfur</keyword>
<dbReference type="PANTHER" id="PTHR43498">
    <property type="entry name" value="FERREDOXIN:COB-COM HETERODISULFIDE REDUCTASE SUBUNIT A"/>
    <property type="match status" value="1"/>
</dbReference>
<dbReference type="Gene3D" id="3.50.50.60">
    <property type="entry name" value="FAD/NAD(P)-binding domain"/>
    <property type="match status" value="1"/>
</dbReference>
<keyword evidence="4" id="KW-0408">Iron</keyword>
<comment type="caution">
    <text evidence="6">The sequence shown here is derived from an EMBL/GenBank/DDBJ whole genome shotgun (WGS) entry which is preliminary data.</text>
</comment>
<evidence type="ECO:0000256" key="3">
    <source>
        <dbReference type="ARBA" id="ARBA00023002"/>
    </source>
</evidence>
<keyword evidence="2" id="KW-0479">Metal-binding</keyword>
<evidence type="ECO:0000313" key="6">
    <source>
        <dbReference type="EMBL" id="GAA0878162.1"/>
    </source>
</evidence>
<protein>
    <submittedName>
        <fullName evidence="6">FAD-dependent oxidoreductase</fullName>
    </submittedName>
</protein>
<organism evidence="6 7">
    <name type="scientific">Algoriphagus jejuensis</name>
    <dbReference type="NCBI Taxonomy" id="419934"/>
    <lineage>
        <taxon>Bacteria</taxon>
        <taxon>Pseudomonadati</taxon>
        <taxon>Bacteroidota</taxon>
        <taxon>Cytophagia</taxon>
        <taxon>Cytophagales</taxon>
        <taxon>Cyclobacteriaceae</taxon>
        <taxon>Algoriphagus</taxon>
    </lineage>
</organism>
<accession>A0ABN1MY99</accession>
<evidence type="ECO:0000313" key="7">
    <source>
        <dbReference type="Proteomes" id="UP001500469"/>
    </source>
</evidence>
<dbReference type="EMBL" id="BAAAFI010000004">
    <property type="protein sequence ID" value="GAA0878162.1"/>
    <property type="molecule type" value="Genomic_DNA"/>
</dbReference>
<evidence type="ECO:0000256" key="4">
    <source>
        <dbReference type="ARBA" id="ARBA00023004"/>
    </source>
</evidence>
<dbReference type="InterPro" id="IPR039650">
    <property type="entry name" value="HdrA-like"/>
</dbReference>
<keyword evidence="1" id="KW-0004">4Fe-4S</keyword>
<dbReference type="SUPFAM" id="SSF51905">
    <property type="entry name" value="FAD/NAD(P)-binding domain"/>
    <property type="match status" value="1"/>
</dbReference>
<keyword evidence="3" id="KW-0560">Oxidoreductase</keyword>
<dbReference type="InterPro" id="IPR036188">
    <property type="entry name" value="FAD/NAD-bd_sf"/>
</dbReference>
<evidence type="ECO:0000256" key="2">
    <source>
        <dbReference type="ARBA" id="ARBA00022723"/>
    </source>
</evidence>
<sequence>MNRRDVLSTIGALSVGLTSSAIVKGDVLKKPYKTIDRKLETDILVIGGGTAGSIAAIQAGRTGHQVTLIECQSQLGGTVTTAGVAFPGLFFAWGKQVISGVGWELVQSAVQMNGDSLPNFSLPHGREHWKHQIRLNASLYALLLEEKCLEAGVNVRYYETPTSLVFKDEHWYVETVGKGVRAEIKCKQIIDCSGNAIAASIAGYKLFKEKVTQPGTLMFRIGGYDFESLDLERLKIAYEMAIDRGELIRGEFRGDIIALLKEKGDNVQHIEGADSTTSETHTEANIKGRESLLKHLRFLKKQPGLGNVRIEEMRTEAGIRETYRIDGLYRISYEDYITGKVYPDSIAYSYYPVDLHTVEGVVPEQLAEGVVPTIPFRSMIPKNSRNFIVAGRSICSDQLANSGLRVQASCMAMGQAAGAAAALAIEKKVTPSDLPIGELKKLIEMHGGIVPLGKKTSKG</sequence>
<proteinExistence type="predicted"/>